<proteinExistence type="predicted"/>
<evidence type="ECO:0000313" key="1">
    <source>
        <dbReference type="EMBL" id="KAF9583200.1"/>
    </source>
</evidence>
<name>A0A9P6FWL2_9FUNG</name>
<dbReference type="AlphaFoldDB" id="A0A9P6FWL2"/>
<dbReference type="Proteomes" id="UP000780801">
    <property type="component" value="Unassembled WGS sequence"/>
</dbReference>
<feature type="non-terminal residue" evidence="1">
    <location>
        <position position="1"/>
    </location>
</feature>
<accession>A0A9P6FWL2</accession>
<protein>
    <submittedName>
        <fullName evidence="1">Uncharacterized protein</fullName>
    </submittedName>
</protein>
<sequence length="68" mass="7707">KYQNVRKLQDIDWEVENLNDLQAVKDKSVKIPFTDAAVKEQALAAPFTDVGIIKETSTRSRQDRSCLA</sequence>
<organism evidence="1 2">
    <name type="scientific">Lunasporangiospora selenospora</name>
    <dbReference type="NCBI Taxonomy" id="979761"/>
    <lineage>
        <taxon>Eukaryota</taxon>
        <taxon>Fungi</taxon>
        <taxon>Fungi incertae sedis</taxon>
        <taxon>Mucoromycota</taxon>
        <taxon>Mortierellomycotina</taxon>
        <taxon>Mortierellomycetes</taxon>
        <taxon>Mortierellales</taxon>
        <taxon>Mortierellaceae</taxon>
        <taxon>Lunasporangiospora</taxon>
    </lineage>
</organism>
<comment type="caution">
    <text evidence="1">The sequence shown here is derived from an EMBL/GenBank/DDBJ whole genome shotgun (WGS) entry which is preliminary data.</text>
</comment>
<reference evidence="1" key="1">
    <citation type="journal article" date="2020" name="Fungal Divers.">
        <title>Resolving the Mortierellaceae phylogeny through synthesis of multi-gene phylogenetics and phylogenomics.</title>
        <authorList>
            <person name="Vandepol N."/>
            <person name="Liber J."/>
            <person name="Desiro A."/>
            <person name="Na H."/>
            <person name="Kennedy M."/>
            <person name="Barry K."/>
            <person name="Grigoriev I.V."/>
            <person name="Miller A.N."/>
            <person name="O'Donnell K."/>
            <person name="Stajich J.E."/>
            <person name="Bonito G."/>
        </authorList>
    </citation>
    <scope>NUCLEOTIDE SEQUENCE</scope>
    <source>
        <strain evidence="1">KOD1015</strain>
    </source>
</reference>
<evidence type="ECO:0000313" key="2">
    <source>
        <dbReference type="Proteomes" id="UP000780801"/>
    </source>
</evidence>
<dbReference type="EMBL" id="JAABOA010000778">
    <property type="protein sequence ID" value="KAF9583200.1"/>
    <property type="molecule type" value="Genomic_DNA"/>
</dbReference>
<gene>
    <name evidence="1" type="ORF">BGW38_010040</name>
</gene>
<keyword evidence="2" id="KW-1185">Reference proteome</keyword>